<sequence>VVALLVVLHLFLRVTLGYGQSSPDLLVVALLMASRGLSLGAGSALGFILGILEDGFSAMAFGAHAFSLSVLGLLSCRVKDIFVGDSSLFVAAYFFCGKFVRDLLYWSII</sequence>
<dbReference type="EMBL" id="UINC01039064">
    <property type="protein sequence ID" value="SVB36991.1"/>
    <property type="molecule type" value="Genomic_DNA"/>
</dbReference>
<reference evidence="1" key="1">
    <citation type="submission" date="2018-05" db="EMBL/GenBank/DDBJ databases">
        <authorList>
            <person name="Lanie J.A."/>
            <person name="Ng W.-L."/>
            <person name="Kazmierczak K.M."/>
            <person name="Andrzejewski T.M."/>
            <person name="Davidsen T.M."/>
            <person name="Wayne K.J."/>
            <person name="Tettelin H."/>
            <person name="Glass J.I."/>
            <person name="Rusch D."/>
            <person name="Podicherti R."/>
            <person name="Tsui H.-C.T."/>
            <person name="Winkler M.E."/>
        </authorList>
    </citation>
    <scope>NUCLEOTIDE SEQUENCE</scope>
</reference>
<name>A0A382DH35_9ZZZZ</name>
<gene>
    <name evidence="1" type="ORF">METZ01_LOCUS189845</name>
</gene>
<evidence type="ECO:0008006" key="2">
    <source>
        <dbReference type="Google" id="ProtNLM"/>
    </source>
</evidence>
<accession>A0A382DH35</accession>
<feature type="non-terminal residue" evidence="1">
    <location>
        <position position="109"/>
    </location>
</feature>
<evidence type="ECO:0000313" key="1">
    <source>
        <dbReference type="EMBL" id="SVB36991.1"/>
    </source>
</evidence>
<organism evidence="1">
    <name type="scientific">marine metagenome</name>
    <dbReference type="NCBI Taxonomy" id="408172"/>
    <lineage>
        <taxon>unclassified sequences</taxon>
        <taxon>metagenomes</taxon>
        <taxon>ecological metagenomes</taxon>
    </lineage>
</organism>
<protein>
    <recommendedName>
        <fullName evidence="2">Rod shape-determining protein MreD</fullName>
    </recommendedName>
</protein>
<dbReference type="AlphaFoldDB" id="A0A382DH35"/>
<proteinExistence type="predicted"/>
<feature type="non-terminal residue" evidence="1">
    <location>
        <position position="1"/>
    </location>
</feature>